<accession>A0A6J2K2E3</accession>
<dbReference type="Proteomes" id="UP000504629">
    <property type="component" value="Unplaced"/>
</dbReference>
<name>A0A6J2K2E3_BOMMA</name>
<dbReference type="KEGG" id="bman:114247609"/>
<reference evidence="3" key="1">
    <citation type="submission" date="2025-08" db="UniProtKB">
        <authorList>
            <consortium name="RefSeq"/>
        </authorList>
    </citation>
    <scope>IDENTIFICATION</scope>
    <source>
        <tissue evidence="3">Silk gland</tissue>
    </source>
</reference>
<evidence type="ECO:0000256" key="1">
    <source>
        <dbReference type="SAM" id="MobiDB-lite"/>
    </source>
</evidence>
<gene>
    <name evidence="3" type="primary">LOC114247609</name>
</gene>
<dbReference type="OrthoDB" id="8185397at2759"/>
<dbReference type="AlphaFoldDB" id="A0A6J2K2E3"/>
<protein>
    <submittedName>
        <fullName evidence="3">Uncharacterized protein LOC114247609</fullName>
    </submittedName>
</protein>
<proteinExistence type="predicted"/>
<sequence>MDIKKVAGIQQKVFHRLCTGDYHTGDIDSEDFLYGQAVVSEWYREYSYLTSSLALVVENKCVWELPTETFSLDECHYQGLPMLRVLKDITQVEDRHLILLLVSLTALEVAIRFRILFRRLSAPTSGSLRRRARERKKAEQTRIEGEQLARERREQRTREKLKSQLKAQAELASYAPWGKAGGGAPNPRGVRFSNLRAKGIFPEDELRGVSLQEACHRWTTSQQRSRRQTPIRLREDPQILYAENLRKSVDNDIRYKQAPAQQMVYKKILDDMVDKRKKAEKAENKRELEYEKRLLAMDGPWGKPGPGGTIWRNPRNIGLNFSKSMGWTNNEIFTKLKGDHRQLKRSSLTLPIVKRDDDYYKDEGDTEAAKGDVTKLPDIGDIPKSGRHQLKFLNENIKDSNDTITRSKRSSKKMKFIKRLSNGERLKRIYPADDDSHNERHDGEISNDKKLTPEGAILRLTGGVELVPLLARRRRVGARTLPSSDVTRPPEQPCQWREILNVDYLRELKHQMRVKCEKKEESRRTSAESVKQHHVTWASLWGRPGHGAPQQRGRYARSNLAQILYVAPLAQS</sequence>
<dbReference type="RefSeq" id="XP_028036411.1">
    <property type="nucleotide sequence ID" value="XM_028180610.1"/>
</dbReference>
<dbReference type="GeneID" id="114247609"/>
<keyword evidence="2" id="KW-1185">Reference proteome</keyword>
<evidence type="ECO:0000313" key="3">
    <source>
        <dbReference type="RefSeq" id="XP_028036411.1"/>
    </source>
</evidence>
<feature type="compositionally biased region" description="Basic and acidic residues" evidence="1">
    <location>
        <begin position="136"/>
        <end position="162"/>
    </location>
</feature>
<organism evidence="2 3">
    <name type="scientific">Bombyx mandarina</name>
    <name type="common">Wild silk moth</name>
    <name type="synonym">Wild silkworm</name>
    <dbReference type="NCBI Taxonomy" id="7092"/>
    <lineage>
        <taxon>Eukaryota</taxon>
        <taxon>Metazoa</taxon>
        <taxon>Ecdysozoa</taxon>
        <taxon>Arthropoda</taxon>
        <taxon>Hexapoda</taxon>
        <taxon>Insecta</taxon>
        <taxon>Pterygota</taxon>
        <taxon>Neoptera</taxon>
        <taxon>Endopterygota</taxon>
        <taxon>Lepidoptera</taxon>
        <taxon>Glossata</taxon>
        <taxon>Ditrysia</taxon>
        <taxon>Bombycoidea</taxon>
        <taxon>Bombycidae</taxon>
        <taxon>Bombycinae</taxon>
        <taxon>Bombyx</taxon>
    </lineage>
</organism>
<feature type="region of interest" description="Disordered" evidence="1">
    <location>
        <begin position="128"/>
        <end position="162"/>
    </location>
</feature>
<evidence type="ECO:0000313" key="2">
    <source>
        <dbReference type="Proteomes" id="UP000504629"/>
    </source>
</evidence>